<proteinExistence type="inferred from homology"/>
<dbReference type="InterPro" id="IPR013792">
    <property type="entry name" value="RNA3'P_cycl/enolpyr_Trfase_a/b"/>
</dbReference>
<dbReference type="PANTHER" id="PTHR43783">
    <property type="entry name" value="UDP-N-ACETYLGLUCOSAMINE 1-CARBOXYVINYLTRANSFERASE"/>
    <property type="match status" value="1"/>
</dbReference>
<evidence type="ECO:0000256" key="3">
    <source>
        <dbReference type="ARBA" id="ARBA00022490"/>
    </source>
</evidence>
<dbReference type="InterPro" id="IPR036968">
    <property type="entry name" value="Enolpyruvate_Tfrase_sf"/>
</dbReference>
<evidence type="ECO:0000256" key="12">
    <source>
        <dbReference type="ARBA" id="ARBA00039754"/>
    </source>
</evidence>
<organism evidence="17">
    <name type="scientific">marine sediment metagenome</name>
    <dbReference type="NCBI Taxonomy" id="412755"/>
    <lineage>
        <taxon>unclassified sequences</taxon>
        <taxon>metagenomes</taxon>
        <taxon>ecological metagenomes</taxon>
    </lineage>
</organism>
<dbReference type="SUPFAM" id="SSF55205">
    <property type="entry name" value="EPT/RTPC-like"/>
    <property type="match status" value="1"/>
</dbReference>
<comment type="pathway">
    <text evidence="2">Cell wall biogenesis; peptidoglycan biosynthesis.</text>
</comment>
<dbReference type="AlphaFoldDB" id="X1A990"/>
<evidence type="ECO:0000256" key="10">
    <source>
        <dbReference type="ARBA" id="ARBA00038367"/>
    </source>
</evidence>
<keyword evidence="7" id="KW-0573">Peptidoglycan synthesis</keyword>
<keyword evidence="4" id="KW-0132">Cell division</keyword>
<evidence type="ECO:0000256" key="1">
    <source>
        <dbReference type="ARBA" id="ARBA00004496"/>
    </source>
</evidence>
<comment type="subcellular location">
    <subcellularLocation>
        <location evidence="1">Cytoplasm</location>
    </subcellularLocation>
</comment>
<evidence type="ECO:0000256" key="14">
    <source>
        <dbReference type="ARBA" id="ARBA00042842"/>
    </source>
</evidence>
<gene>
    <name evidence="17" type="ORF">S01H4_08386</name>
</gene>
<dbReference type="GO" id="GO:0051301">
    <property type="term" value="P:cell division"/>
    <property type="evidence" value="ECO:0007669"/>
    <property type="project" value="UniProtKB-KW"/>
</dbReference>
<evidence type="ECO:0000256" key="8">
    <source>
        <dbReference type="ARBA" id="ARBA00023306"/>
    </source>
</evidence>
<keyword evidence="3" id="KW-0963">Cytoplasm</keyword>
<evidence type="ECO:0000313" key="17">
    <source>
        <dbReference type="EMBL" id="GAG69293.1"/>
    </source>
</evidence>
<evidence type="ECO:0000256" key="2">
    <source>
        <dbReference type="ARBA" id="ARBA00004752"/>
    </source>
</evidence>
<keyword evidence="5" id="KW-0808">Transferase</keyword>
<dbReference type="Pfam" id="PF00275">
    <property type="entry name" value="EPSP_synthase"/>
    <property type="match status" value="1"/>
</dbReference>
<evidence type="ECO:0000256" key="4">
    <source>
        <dbReference type="ARBA" id="ARBA00022618"/>
    </source>
</evidence>
<protein>
    <recommendedName>
        <fullName evidence="12">UDP-N-acetylglucosamine 1-carboxyvinyltransferase</fullName>
        <ecNumber evidence="11">2.5.1.7</ecNumber>
    </recommendedName>
    <alternativeName>
        <fullName evidence="13">Enoylpyruvate transferase</fullName>
    </alternativeName>
    <alternativeName>
        <fullName evidence="14">UDP-N-acetylglucosamine enolpyruvyl transferase</fullName>
    </alternativeName>
</protein>
<dbReference type="GO" id="GO:0008360">
    <property type="term" value="P:regulation of cell shape"/>
    <property type="evidence" value="ECO:0007669"/>
    <property type="project" value="UniProtKB-KW"/>
</dbReference>
<name>X1A990_9ZZZZ</name>
<evidence type="ECO:0000256" key="13">
    <source>
        <dbReference type="ARBA" id="ARBA00042443"/>
    </source>
</evidence>
<dbReference type="EC" id="2.5.1.7" evidence="11"/>
<comment type="caution">
    <text evidence="17">The sequence shown here is derived from an EMBL/GenBank/DDBJ whole genome shotgun (WGS) entry which is preliminary data.</text>
</comment>
<evidence type="ECO:0000256" key="15">
    <source>
        <dbReference type="ARBA" id="ARBA00047527"/>
    </source>
</evidence>
<evidence type="ECO:0000256" key="9">
    <source>
        <dbReference type="ARBA" id="ARBA00023316"/>
    </source>
</evidence>
<dbReference type="EMBL" id="BART01002871">
    <property type="protein sequence ID" value="GAG69293.1"/>
    <property type="molecule type" value="Genomic_DNA"/>
</dbReference>
<dbReference type="InterPro" id="IPR050068">
    <property type="entry name" value="MurA_subfamily"/>
</dbReference>
<keyword evidence="9" id="KW-0961">Cell wall biogenesis/degradation</keyword>
<keyword evidence="6" id="KW-0133">Cell shape</keyword>
<dbReference type="GO" id="GO:0009252">
    <property type="term" value="P:peptidoglycan biosynthetic process"/>
    <property type="evidence" value="ECO:0007669"/>
    <property type="project" value="UniProtKB-KW"/>
</dbReference>
<evidence type="ECO:0000256" key="6">
    <source>
        <dbReference type="ARBA" id="ARBA00022960"/>
    </source>
</evidence>
<feature type="domain" description="Enolpyruvate transferase" evidence="16">
    <location>
        <begin position="1"/>
        <end position="207"/>
    </location>
</feature>
<evidence type="ECO:0000259" key="16">
    <source>
        <dbReference type="Pfam" id="PF00275"/>
    </source>
</evidence>
<dbReference type="GO" id="GO:0071555">
    <property type="term" value="P:cell wall organization"/>
    <property type="evidence" value="ECO:0007669"/>
    <property type="project" value="UniProtKB-KW"/>
</dbReference>
<keyword evidence="8" id="KW-0131">Cell cycle</keyword>
<dbReference type="GO" id="GO:0008760">
    <property type="term" value="F:UDP-N-acetylglucosamine 1-carboxyvinyltransferase activity"/>
    <property type="evidence" value="ECO:0007669"/>
    <property type="project" value="UniProtKB-EC"/>
</dbReference>
<reference evidence="17" key="1">
    <citation type="journal article" date="2014" name="Front. Microbiol.">
        <title>High frequency of phylogenetically diverse reductive dehalogenase-homologous genes in deep subseafloor sedimentary metagenomes.</title>
        <authorList>
            <person name="Kawai M."/>
            <person name="Futagami T."/>
            <person name="Toyoda A."/>
            <person name="Takaki Y."/>
            <person name="Nishi S."/>
            <person name="Hori S."/>
            <person name="Arai W."/>
            <person name="Tsubouchi T."/>
            <person name="Morono Y."/>
            <person name="Uchiyama I."/>
            <person name="Ito T."/>
            <person name="Fujiyama A."/>
            <person name="Inagaki F."/>
            <person name="Takami H."/>
        </authorList>
    </citation>
    <scope>NUCLEOTIDE SEQUENCE</scope>
    <source>
        <strain evidence="17">Expedition CK06-06</strain>
    </source>
</reference>
<accession>X1A990</accession>
<dbReference type="InterPro" id="IPR001986">
    <property type="entry name" value="Enolpyruvate_Tfrase_dom"/>
</dbReference>
<dbReference type="Gene3D" id="3.65.10.10">
    <property type="entry name" value="Enolpyruvate transferase domain"/>
    <property type="match status" value="1"/>
</dbReference>
<sequence length="218" mass="23933">MGADIQGAGTDSIIINGVKSLKGTDYEVMPDSIEAGTFITAASLYGDRVEIENARWKNLEIFYFKLKEIGVNISIVDENNIRVDAPRESYRPINISTLPYPGFPTDLQPIITVLLSVVPGVSIVTENVFENRFMYVDELNRMGANVKIDGHHAVIKGVEKLSGAPVRSFDLRAGAAMVLAGLAAEGSTEVSDIYHIERGYEDFVKKLRNLGVDIRKVS</sequence>
<comment type="similarity">
    <text evidence="10">Belongs to the EPSP synthase family. MurA subfamily.</text>
</comment>
<dbReference type="GO" id="GO:0005737">
    <property type="term" value="C:cytoplasm"/>
    <property type="evidence" value="ECO:0007669"/>
    <property type="project" value="UniProtKB-SubCell"/>
</dbReference>
<dbReference type="PANTHER" id="PTHR43783:SF1">
    <property type="entry name" value="UDP-N-ACETYLGLUCOSAMINE 1-CARBOXYVINYLTRANSFERASE"/>
    <property type="match status" value="1"/>
</dbReference>
<evidence type="ECO:0000256" key="7">
    <source>
        <dbReference type="ARBA" id="ARBA00022984"/>
    </source>
</evidence>
<evidence type="ECO:0000256" key="11">
    <source>
        <dbReference type="ARBA" id="ARBA00039108"/>
    </source>
</evidence>
<comment type="catalytic activity">
    <reaction evidence="15">
        <text>phosphoenolpyruvate + UDP-N-acetyl-alpha-D-glucosamine = UDP-N-acetyl-3-O-(1-carboxyvinyl)-alpha-D-glucosamine + phosphate</text>
        <dbReference type="Rhea" id="RHEA:18681"/>
        <dbReference type="ChEBI" id="CHEBI:43474"/>
        <dbReference type="ChEBI" id="CHEBI:57705"/>
        <dbReference type="ChEBI" id="CHEBI:58702"/>
        <dbReference type="ChEBI" id="CHEBI:68483"/>
        <dbReference type="EC" id="2.5.1.7"/>
    </reaction>
</comment>
<evidence type="ECO:0000256" key="5">
    <source>
        <dbReference type="ARBA" id="ARBA00022679"/>
    </source>
</evidence>